<feature type="region of interest" description="Disordered" evidence="11">
    <location>
        <begin position="1226"/>
        <end position="1261"/>
    </location>
</feature>
<dbReference type="InterPro" id="IPR004981">
    <property type="entry name" value="Trp_2_3_dOase"/>
</dbReference>
<dbReference type="Pfam" id="PF14776">
    <property type="entry name" value="UNC-79"/>
    <property type="match status" value="1"/>
</dbReference>
<dbReference type="GO" id="GO:0006727">
    <property type="term" value="P:ommochrome biosynthetic process"/>
    <property type="evidence" value="ECO:0007669"/>
    <property type="project" value="UniProtKB-UniRule"/>
</dbReference>
<dbReference type="OrthoDB" id="6270916at2759"/>
<evidence type="ECO:0000256" key="7">
    <source>
        <dbReference type="ARBA" id="ARBA00050412"/>
    </source>
</evidence>
<keyword evidence="13" id="KW-1185">Reference proteome</keyword>
<comment type="catalytic activity">
    <reaction evidence="7 10">
        <text>L-tryptophan + O2 = N-formyl-L-kynurenine</text>
        <dbReference type="Rhea" id="RHEA:24536"/>
        <dbReference type="ChEBI" id="CHEBI:15379"/>
        <dbReference type="ChEBI" id="CHEBI:57912"/>
        <dbReference type="ChEBI" id="CHEBI:58629"/>
        <dbReference type="EC" id="1.13.11.11"/>
    </reaction>
</comment>
<dbReference type="PANTHER" id="PTHR21696">
    <property type="entry name" value="PROTEIN UNC-79 HOMOLOG"/>
    <property type="match status" value="1"/>
</dbReference>
<dbReference type="GO" id="GO:0004833">
    <property type="term" value="F:L-tryptophan 2,3-dioxygenase activity"/>
    <property type="evidence" value="ECO:0007669"/>
    <property type="project" value="UniProtKB-UniRule"/>
</dbReference>
<feature type="compositionally biased region" description="Low complexity" evidence="11">
    <location>
        <begin position="2366"/>
        <end position="2378"/>
    </location>
</feature>
<evidence type="ECO:0000256" key="9">
    <source>
        <dbReference type="ARBA" id="ARBA00061930"/>
    </source>
</evidence>
<organism evidence="12 13">
    <name type="scientific">Pseudolycoriella hygida</name>
    <dbReference type="NCBI Taxonomy" id="35572"/>
    <lineage>
        <taxon>Eukaryota</taxon>
        <taxon>Metazoa</taxon>
        <taxon>Ecdysozoa</taxon>
        <taxon>Arthropoda</taxon>
        <taxon>Hexapoda</taxon>
        <taxon>Insecta</taxon>
        <taxon>Pterygota</taxon>
        <taxon>Neoptera</taxon>
        <taxon>Endopterygota</taxon>
        <taxon>Diptera</taxon>
        <taxon>Nematocera</taxon>
        <taxon>Sciaroidea</taxon>
        <taxon>Sciaridae</taxon>
        <taxon>Pseudolycoriella</taxon>
    </lineage>
</organism>
<comment type="pathway">
    <text evidence="8 10">Amino-acid degradation; L-tryptophan degradation via kynurenine pathway; L-kynurenine from L-tryptophan: step 1/2.</text>
</comment>
<dbReference type="SUPFAM" id="SSF140959">
    <property type="entry name" value="Indolic compounds 2,3-dioxygenase-like"/>
    <property type="match status" value="1"/>
</dbReference>
<evidence type="ECO:0000256" key="8">
    <source>
        <dbReference type="ARBA" id="ARBA00060570"/>
    </source>
</evidence>
<feature type="region of interest" description="Disordered" evidence="11">
    <location>
        <begin position="2139"/>
        <end position="2161"/>
    </location>
</feature>
<feature type="compositionally biased region" description="Basic and acidic residues" evidence="11">
    <location>
        <begin position="1095"/>
        <end position="1104"/>
    </location>
</feature>
<feature type="compositionally biased region" description="Polar residues" evidence="11">
    <location>
        <begin position="2336"/>
        <end position="2352"/>
    </location>
</feature>
<dbReference type="InterPro" id="IPR024855">
    <property type="entry name" value="UNC79"/>
</dbReference>
<feature type="compositionally biased region" description="Low complexity" evidence="11">
    <location>
        <begin position="2095"/>
        <end position="2108"/>
    </location>
</feature>
<keyword evidence="2 10" id="KW-0479">Metal-binding</keyword>
<reference evidence="12" key="1">
    <citation type="submission" date="2022-07" db="EMBL/GenBank/DDBJ databases">
        <authorList>
            <person name="Trinca V."/>
            <person name="Uliana J.V.C."/>
            <person name="Torres T.T."/>
            <person name="Ward R.J."/>
            <person name="Monesi N."/>
        </authorList>
    </citation>
    <scope>NUCLEOTIDE SEQUENCE</scope>
    <source>
        <strain evidence="12">HSMRA1968</strain>
        <tissue evidence="12">Whole embryos</tissue>
    </source>
</reference>
<comment type="similarity">
    <text evidence="10">Belongs to the tryptophan 2,3-dioxygenase family.</text>
</comment>
<dbReference type="Gene3D" id="1.20.58.480">
    <property type="match status" value="1"/>
</dbReference>
<feature type="compositionally biased region" description="Polar residues" evidence="11">
    <location>
        <begin position="2481"/>
        <end position="2492"/>
    </location>
</feature>
<feature type="region of interest" description="Disordered" evidence="11">
    <location>
        <begin position="2336"/>
        <end position="2409"/>
    </location>
</feature>
<dbReference type="InterPro" id="IPR037217">
    <property type="entry name" value="Trp/Indoleamine_2_3_dOase-like"/>
</dbReference>
<feature type="region of interest" description="Disordered" evidence="11">
    <location>
        <begin position="2066"/>
        <end position="2122"/>
    </location>
</feature>
<comment type="function">
    <text evidence="10">Heme-dependent dioxygenase that catalyzes the oxidative cleavage of the L-tryptophan (L-Trp) pyrrole ring and converts L-tryptophan to N-formyl-L-kynurenine. Catalyzes the oxidative cleavage of the indole moiety.</text>
</comment>
<evidence type="ECO:0000256" key="2">
    <source>
        <dbReference type="ARBA" id="ARBA00022723"/>
    </source>
</evidence>
<comment type="subunit">
    <text evidence="9 10">Homotetramer. Dimer of dimers.</text>
</comment>
<feature type="region of interest" description="Disordered" evidence="11">
    <location>
        <begin position="2473"/>
        <end position="2606"/>
    </location>
</feature>
<evidence type="ECO:0000256" key="3">
    <source>
        <dbReference type="ARBA" id="ARBA00022964"/>
    </source>
</evidence>
<accession>A0A9Q0RXD4</accession>
<gene>
    <name evidence="12" type="ORF">Bhyg_14629</name>
</gene>
<keyword evidence="3 10" id="KW-0223">Dioxygenase</keyword>
<feature type="compositionally biased region" description="Low complexity" evidence="11">
    <location>
        <begin position="2516"/>
        <end position="2525"/>
    </location>
</feature>
<evidence type="ECO:0000256" key="5">
    <source>
        <dbReference type="ARBA" id="ARBA00023004"/>
    </source>
</evidence>
<comment type="pathway">
    <text evidence="10">Pigment biosynthesis; ommochrome biosynthesis.</text>
</comment>
<feature type="region of interest" description="Disordered" evidence="11">
    <location>
        <begin position="1095"/>
        <end position="1133"/>
    </location>
</feature>
<dbReference type="Proteomes" id="UP001151699">
    <property type="component" value="Chromosome C"/>
</dbReference>
<dbReference type="Pfam" id="PF03301">
    <property type="entry name" value="Trp_dioxygenase"/>
    <property type="match status" value="1"/>
</dbReference>
<dbReference type="GO" id="GO:0020037">
    <property type="term" value="F:heme binding"/>
    <property type="evidence" value="ECO:0007669"/>
    <property type="project" value="UniProtKB-UniRule"/>
</dbReference>
<sequence length="3258" mass="366041">MSCPMGNSDLAANGSYGNRNGMLYGEYLVLDKLLSTQRMQSTEHNKPVHDEHLFIITHQAYELWFKQIIYELDSIRQLFDTEMIEESRTLDILKRLNRIVLILKLLVDQVPILETMTPLDFMDFRNYLSTASGFQSFQFRMIENKLGIKPEHRIKYNKTMSETLGADPATVEQLELSLKEPSLSDLVQNWLERTPGLEADGFNFWEKFRKSVEELLTDQENEAKEEVDENHRNYRLMDIVKRREVYLSIFDQNVHDALVSRGERRFSYKALQGAIMITLYRDEPRFSQPHQILTLLMDIDSFITKWRYNHVIMVQRMIGSQQLGTGGSSGYQYLKSTLSDRYKVFLDLFNLSTFLIPRDRIPPLTKVMQNKLTIGDQPLSTNGHSNLLKIIFCHEVKNKIKIFLKKDNNSSIQSLMTGSFRVQLINMGTRAAAFQAKLRCLHDYHLRLLHNIVPPPSGIDIANTIKYFSQTFLTVLKDVPISPHQMIKDPAQDQLRMSAYPNLEYGNLYNALAMLLDVAHNIQLGLNTFGKAVLQCLGCILPFLDKDLIDNIPYLTASCICVLPPNLHQDIINTLCYYILPFTITRQSIFEDQECHSCQSVSSVIMLVFQYSNNPAHHCQLLECLMTFKQNVVKDLLCVIAYGTAISRSSAAKLLFYYWPAFNANLFDRKGLLSKLTNDMIPFICQRDNCPNAGNSEAGKVCYDHNISITYATDCPPPLYLCIECANEIHREHPNQTFGDLLHPMAQVSMVCENKNCRSTEKSAVSICFSPECASYNGNHPIRYCTQCHGNRHNSRRGGDHIVHRSLPPTWQMDTEMQTYMVEAVISLLREAKPLSFEAAKDPETRSYPYNLPQDNISLEERQQLGRYGIWLLVGRCTPTPDTPVEILSRLLSMLFHWFHVTAYSYDGQIESTVEKLKVEHVCGWLKEICQTHYKEFISCLLPHPPEYSRVGGHWDQLASKTCHLKEGLQRLICLVPYEVIITSEIWDIVMPHWMEAITNDVPEKELGELKVVLSKILDADCNPLGFDAKTLYNFVTIRFEKTTAKVQQQALHWLQILSKLEILIPLSQLFAMFGDGVRIMKQHELMNKDRDFKSGMKDRDVLPPRRSSISPVVEDDSGNTSAISDDEAPTSRHTEFSTDAEHNLTCCILMLDILLKQLELQDIEQHMGIHTNVCENVCRLLKCMVTAARVGLGSHVCALKVSECAYCEASIMWHQLSTKLVQYMAPENPSRPPDPPIEEIFDDEKPVRKSPPEADKTKERDVSLSMAPLPIPLGPLGFGDIWRMPGILDDPGKIILMAGPVPVAVPPPDPHSVSGVLVHMPHVCSISERRETDIARFIHATDEIMTATVETVSEQLDLAAIMPSEKVVSAIARSITLSDTDVATATAQVTKPSLVIGSDVDKINESTEDVSDELEDGEDFWQTSVGRFKFALDSLPQPLQYIHKLLSELPTIEKPDMLYYMLQCLNILALHGDALAKAAREQRGFFIWCQENLLIKNLWDLCNAEYSHIAEACVPLLLHCITLPLGSDVFWRIVQESFHDSDWRVRFTAVERVTVITRFMDSTPLRTEVGLQTALATAFCHLIASMDDVNVHVAQRATLYLGTVHDKAIISLLFCLESQFDLFIVDRPVVLQSLYQLHNSLSDRRVLGWDFFLNRFDTLFVEAQISLEKTGDITYPKDLRNSENGSEILSNKISKAREALSQSDTTCSMAKTLSASFGPKWPYKRTMSAPASIIPRQDSKMEKEKVYSRQISAPILKRKSSRFGLGQFLSSGTNNSSHVATSQSLHYHHHQHLQINCAPQTHLYPTTSSAGTTPTTPNLITAQQFQHQQQQQQLGFNGINLGAPDGQLQSFGADETNLSACLHRIIDLEESDKETIHLLVFLLMQFLSRADQAFPSEEKPMAKMQAIVLKHLYLLLGYSQVEKSFHISPNRMRLSAVFNVFVANLPQVLDQNHLMGWCMLQAAIQVLLYAPNPNSAPANGPENLNNITTVSYTYSLWYLEPHVRRNWLMSVLVIMYKYQYGQPPHSGNIANLVRIILNSLEAHFHHCKRIPATIVMDFLPSNKSREVSQPSLGAEPDERYDLSSPPASPLFAEGTSQGSTTKTKQTTFQKPGYPQFRKYHDSSLDADDTESELVAIPESDQSDSTLHGSSAPGSFDDPHHFEEIVTPLRSDIFKGKNAQITTSNLAQLAMSTLGVTERIEDKTETKKVLKITTTDKSQNQINKTVTTTTTIESSSKLSVTHSKCSVQEGVRMMVTPSMFGASTSALGEKVVVNPPPVVHKSIVVTQADSTSKMFASIANSQLKTLGAVATVCNPILSPAKAEEILVTSKPPLASRSNGTNWMEPRTQSPTSRHLGRQKRIIDSNTSPTSQTATPSPTIDDAKSFGRSHSRRNAKSFDKVDCLSPESPMSKMNILPNPQDTPDGMMSPKSLSQLEIPTQERLLPIGQLGKEGMAALVDKVREALSITDMKRESNEKATGFTKDNSSQHSRATSPRRLIKQVALESPPTNASDELSTSHQHQQTTTFKVVSHEIRADKSNTKEDSYLTQRQRLRKSGPFAVDSQQIPDARIKYAGSWAPQPSSGRDVNENQGDENGNGGNEQYSEYRRSTNRVGDDCVCHRCSECGALLEEYSDEEIGIMVIALGTFIHREAAIAAPFLPEILTTVTKYAMHSTFPWQQYNSTNYLPGGSQSVAHQFIRCVMHQLAPNGIFVQMFLTQAPESQRRKYFKSIAKALVDFQELNPTSPVHMLVDNLNSKKTLPLDTLPTWLRNLGEYLQCVPLDAGIGSSFWSQVVQGIETLFRRIILSLQTLDEPTYLLDIMVCLLKVPGVSKGVLEPFSKILSHCIQNSAVKHKVLYDLCSLSAKAFSKERDKHQLCRQTVFELVQALKFKTNIPDVNLLLLVGFILQDAGGVLPPGIIEGLDAPPVYTTNAADCTRQYLNDIVDFLADFHTLSKIKNFKNGSVVTGLSEDTLGGVLKGAIAQFLALEMSRGNSRDNKAVSRYLPWLYNVPSSLQQGPKEITECLSHIRLLSWLLVGALTHTALMTHRGGLIGQHGASVHYHLQHPGHTIAQPIPQEASCHIADHIQTIFAGFSEQSKTSVIHMSTLFHAFTLCQLWTVYLEQLSCISPPTSEAHNITMSILFEFWAKVTPSILQIVSTSKIVSEMVNLHFLSLLEGLKETGSTILAKLLPLWSPVLSSQSQLSVTLHVRLQSCRDFAPPIENQEIHASEILLKWLQRLQFKMGQIELQSSTATQFYSI</sequence>
<feature type="compositionally biased region" description="Basic and acidic residues" evidence="11">
    <location>
        <begin position="2529"/>
        <end position="2544"/>
    </location>
</feature>
<feature type="compositionally biased region" description="Basic and acidic residues" evidence="11">
    <location>
        <begin position="1244"/>
        <end position="1261"/>
    </location>
</feature>
<dbReference type="PANTHER" id="PTHR21696:SF2">
    <property type="entry name" value="PROTEIN UNC-79 HOMOLOG"/>
    <property type="match status" value="1"/>
</dbReference>
<proteinExistence type="inferred from homology"/>
<dbReference type="GO" id="GO:0019441">
    <property type="term" value="P:L-tryptophan catabolic process to kynurenine"/>
    <property type="evidence" value="ECO:0007669"/>
    <property type="project" value="UniProtKB-UniRule"/>
</dbReference>
<evidence type="ECO:0000256" key="1">
    <source>
        <dbReference type="ARBA" id="ARBA00022617"/>
    </source>
</evidence>
<evidence type="ECO:0000313" key="13">
    <source>
        <dbReference type="Proteomes" id="UP001151699"/>
    </source>
</evidence>
<evidence type="ECO:0000256" key="10">
    <source>
        <dbReference type="HAMAP-Rule" id="MF_03020"/>
    </source>
</evidence>
<comment type="cofactor">
    <cofactor evidence="10">
        <name>heme</name>
        <dbReference type="ChEBI" id="CHEBI:30413"/>
    </cofactor>
    <text evidence="10">Binds 1 heme group per subunit.</text>
</comment>
<comment type="caution">
    <text evidence="12">The sequence shown here is derived from an EMBL/GenBank/DDBJ whole genome shotgun (WGS) entry which is preliminary data.</text>
</comment>
<evidence type="ECO:0000256" key="4">
    <source>
        <dbReference type="ARBA" id="ARBA00023002"/>
    </source>
</evidence>
<keyword evidence="5 10" id="KW-0408">Iron</keyword>
<keyword evidence="4 10" id="KW-0560">Oxidoreductase</keyword>
<evidence type="ECO:0000313" key="12">
    <source>
        <dbReference type="EMBL" id="KAJ6636042.1"/>
    </source>
</evidence>
<keyword evidence="1 10" id="KW-0349">Heme</keyword>
<evidence type="ECO:0000256" key="11">
    <source>
        <dbReference type="SAM" id="MobiDB-lite"/>
    </source>
</evidence>
<dbReference type="FunFam" id="1.10.287.3810:FF:000001">
    <property type="entry name" value="Tryptophan 2,3-dioxygenase"/>
    <property type="match status" value="1"/>
</dbReference>
<comment type="caution">
    <text evidence="10">Lacks conserved residue(s) required for the propagation of feature annotation.</text>
</comment>
<dbReference type="HAMAP" id="MF_01972">
    <property type="entry name" value="T23O"/>
    <property type="match status" value="1"/>
</dbReference>
<name>A0A9Q0RXD4_9DIPT</name>
<dbReference type="GO" id="GO:0046872">
    <property type="term" value="F:metal ion binding"/>
    <property type="evidence" value="ECO:0007669"/>
    <property type="project" value="UniProtKB-KW"/>
</dbReference>
<feature type="compositionally biased region" description="Polar residues" evidence="11">
    <location>
        <begin position="2143"/>
        <end position="2153"/>
    </location>
</feature>
<evidence type="ECO:0000256" key="6">
    <source>
        <dbReference type="ARBA" id="ARBA00023079"/>
    </source>
</evidence>
<keyword evidence="6 10" id="KW-0823">Tryptophan catabolism</keyword>
<dbReference type="EC" id="1.13.11.11" evidence="10"/>
<protein>
    <recommendedName>
        <fullName evidence="10">Tryptophan 2,3-dioxygenase</fullName>
        <shortName evidence="10">TDO</shortName>
        <ecNumber evidence="10">1.13.11.11</ecNumber>
    </recommendedName>
    <alternativeName>
        <fullName evidence="10">Tryptamin 2,3-dioxygenase</fullName>
    </alternativeName>
    <alternativeName>
        <fullName evidence="10">Tryptophan oxygenase</fullName>
        <shortName evidence="10">TO</shortName>
        <shortName evidence="10">TRPO</shortName>
    </alternativeName>
    <alternativeName>
        <fullName evidence="10">Tryptophan pyrrolase</fullName>
    </alternativeName>
    <alternativeName>
        <fullName evidence="10">Tryptophanase</fullName>
    </alternativeName>
</protein>
<dbReference type="EMBL" id="WJQU01000004">
    <property type="protein sequence ID" value="KAJ6636042.1"/>
    <property type="molecule type" value="Genomic_DNA"/>
</dbReference>
<dbReference type="Gene3D" id="1.10.287.3810">
    <property type="match status" value="1"/>
</dbReference>